<dbReference type="Gene3D" id="3.20.20.70">
    <property type="entry name" value="Aldolase class I"/>
    <property type="match status" value="1"/>
</dbReference>
<proteinExistence type="inferred from homology"/>
<evidence type="ECO:0000256" key="4">
    <source>
        <dbReference type="ARBA" id="ARBA00023239"/>
    </source>
</evidence>
<evidence type="ECO:0000256" key="3">
    <source>
        <dbReference type="ARBA" id="ARBA00011233"/>
    </source>
</evidence>
<dbReference type="EMBL" id="FQZM01000061">
    <property type="protein sequence ID" value="SHJ78685.1"/>
    <property type="molecule type" value="Genomic_DNA"/>
</dbReference>
<dbReference type="PANTHER" id="PTHR30246:SF1">
    <property type="entry name" value="2-DEHYDRO-3-DEOXY-6-PHOSPHOGALACTONATE ALDOLASE-RELATED"/>
    <property type="match status" value="1"/>
</dbReference>
<keyword evidence="7" id="KW-1185">Reference proteome</keyword>
<dbReference type="AlphaFoldDB" id="A0A1M6M5E0"/>
<reference evidence="7" key="1">
    <citation type="submission" date="2016-11" db="EMBL/GenBank/DDBJ databases">
        <authorList>
            <person name="Varghese N."/>
            <person name="Submissions S."/>
        </authorList>
    </citation>
    <scope>NUCLEOTIDE SEQUENCE [LARGE SCALE GENOMIC DNA]</scope>
    <source>
        <strain evidence="7">DSM 16057</strain>
    </source>
</reference>
<dbReference type="STRING" id="1121432.SAMN02745219_03335"/>
<dbReference type="Proteomes" id="UP000184529">
    <property type="component" value="Unassembled WGS sequence"/>
</dbReference>
<comment type="subunit">
    <text evidence="3">Homotrimer.</text>
</comment>
<evidence type="ECO:0000256" key="2">
    <source>
        <dbReference type="ARBA" id="ARBA00006906"/>
    </source>
</evidence>
<keyword evidence="5" id="KW-0119">Carbohydrate metabolism</keyword>
<accession>A0A1M6M5E0</accession>
<gene>
    <name evidence="6" type="ORF">SAMN02745219_03335</name>
</gene>
<keyword evidence="4" id="KW-0456">Lyase</keyword>
<dbReference type="PANTHER" id="PTHR30246">
    <property type="entry name" value="2-KETO-3-DEOXY-6-PHOSPHOGLUCONATE ALDOLASE"/>
    <property type="match status" value="1"/>
</dbReference>
<dbReference type="OrthoDB" id="9802667at2"/>
<dbReference type="SUPFAM" id="SSF51569">
    <property type="entry name" value="Aldolase"/>
    <property type="match status" value="1"/>
</dbReference>
<evidence type="ECO:0000256" key="5">
    <source>
        <dbReference type="ARBA" id="ARBA00023277"/>
    </source>
</evidence>
<protein>
    <submittedName>
        <fullName evidence="6">2-keto-3-deoxy-phosphogluconate aldolase</fullName>
    </submittedName>
</protein>
<dbReference type="NCBIfam" id="TIGR01182">
    <property type="entry name" value="eda"/>
    <property type="match status" value="1"/>
</dbReference>
<evidence type="ECO:0000313" key="6">
    <source>
        <dbReference type="EMBL" id="SHJ78685.1"/>
    </source>
</evidence>
<comment type="similarity">
    <text evidence="2">Belongs to the KHG/KDPG aldolase family.</text>
</comment>
<comment type="pathway">
    <text evidence="1">Carbohydrate acid metabolism.</text>
</comment>
<sequence>MERLEKLTASGVVAVVRGAKAESILNIARALKAGGVTAIEITVDAPGAMEMIKQLTSGLGDEVWVGAGTVLDGETARLAILAGAEFIVSPSLHPDVITICKRYGKIIIPGAMTPTEIVKAYELGGDVIKVFPAGVLGPQYIKDIRGPLGHIPLIPTGGVDLHNAADFIRAGCIAIGVGGSLISRKDVVEGNWESITEKARQFVETVRLARSER</sequence>
<dbReference type="InterPro" id="IPR013785">
    <property type="entry name" value="Aldolase_TIM"/>
</dbReference>
<evidence type="ECO:0000313" key="7">
    <source>
        <dbReference type="Proteomes" id="UP000184529"/>
    </source>
</evidence>
<organism evidence="6 7">
    <name type="scientific">Desulfofundulus thermosubterraneus DSM 16057</name>
    <dbReference type="NCBI Taxonomy" id="1121432"/>
    <lineage>
        <taxon>Bacteria</taxon>
        <taxon>Bacillati</taxon>
        <taxon>Bacillota</taxon>
        <taxon>Clostridia</taxon>
        <taxon>Eubacteriales</taxon>
        <taxon>Peptococcaceae</taxon>
        <taxon>Desulfofundulus</taxon>
    </lineage>
</organism>
<dbReference type="GO" id="GO:0016829">
    <property type="term" value="F:lyase activity"/>
    <property type="evidence" value="ECO:0007669"/>
    <property type="project" value="UniProtKB-KW"/>
</dbReference>
<dbReference type="InterPro" id="IPR000887">
    <property type="entry name" value="Aldlse_KDPG_KHG"/>
</dbReference>
<name>A0A1M6M5E0_9FIRM</name>
<dbReference type="CDD" id="cd00452">
    <property type="entry name" value="KDPG_aldolase"/>
    <property type="match status" value="1"/>
</dbReference>
<dbReference type="Pfam" id="PF01081">
    <property type="entry name" value="Aldolase"/>
    <property type="match status" value="1"/>
</dbReference>
<evidence type="ECO:0000256" key="1">
    <source>
        <dbReference type="ARBA" id="ARBA00004761"/>
    </source>
</evidence>
<dbReference type="RefSeq" id="WP_072871306.1">
    <property type="nucleotide sequence ID" value="NZ_FQZM01000061.1"/>
</dbReference>